<proteinExistence type="predicted"/>
<reference evidence="1" key="1">
    <citation type="journal article" date="2020" name="Stud. Mycol.">
        <title>101 Dothideomycetes genomes: a test case for predicting lifestyles and emergence of pathogens.</title>
        <authorList>
            <person name="Haridas S."/>
            <person name="Albert R."/>
            <person name="Binder M."/>
            <person name="Bloem J."/>
            <person name="Labutti K."/>
            <person name="Salamov A."/>
            <person name="Andreopoulos B."/>
            <person name="Baker S."/>
            <person name="Barry K."/>
            <person name="Bills G."/>
            <person name="Bluhm B."/>
            <person name="Cannon C."/>
            <person name="Castanera R."/>
            <person name="Culley D."/>
            <person name="Daum C."/>
            <person name="Ezra D."/>
            <person name="Gonzalez J."/>
            <person name="Henrissat B."/>
            <person name="Kuo A."/>
            <person name="Liang C."/>
            <person name="Lipzen A."/>
            <person name="Lutzoni F."/>
            <person name="Magnuson J."/>
            <person name="Mondo S."/>
            <person name="Nolan M."/>
            <person name="Ohm R."/>
            <person name="Pangilinan J."/>
            <person name="Park H.-J."/>
            <person name="Ramirez L."/>
            <person name="Alfaro M."/>
            <person name="Sun H."/>
            <person name="Tritt A."/>
            <person name="Yoshinaga Y."/>
            <person name="Zwiers L.-H."/>
            <person name="Turgeon B."/>
            <person name="Goodwin S."/>
            <person name="Spatafora J."/>
            <person name="Crous P."/>
            <person name="Grigoriev I."/>
        </authorList>
    </citation>
    <scope>NUCLEOTIDE SEQUENCE</scope>
    <source>
        <strain evidence="1">CBS 525.71</strain>
    </source>
</reference>
<protein>
    <submittedName>
        <fullName evidence="1">Uncharacterized protein</fullName>
    </submittedName>
</protein>
<comment type="caution">
    <text evidence="1">The sequence shown here is derived from an EMBL/GenBank/DDBJ whole genome shotgun (WGS) entry which is preliminary data.</text>
</comment>
<dbReference type="EMBL" id="MU006754">
    <property type="protein sequence ID" value="KAF2621511.1"/>
    <property type="molecule type" value="Genomic_DNA"/>
</dbReference>
<organism evidence="1 2">
    <name type="scientific">Macroventuria anomochaeta</name>
    <dbReference type="NCBI Taxonomy" id="301207"/>
    <lineage>
        <taxon>Eukaryota</taxon>
        <taxon>Fungi</taxon>
        <taxon>Dikarya</taxon>
        <taxon>Ascomycota</taxon>
        <taxon>Pezizomycotina</taxon>
        <taxon>Dothideomycetes</taxon>
        <taxon>Pleosporomycetidae</taxon>
        <taxon>Pleosporales</taxon>
        <taxon>Pleosporineae</taxon>
        <taxon>Didymellaceae</taxon>
        <taxon>Macroventuria</taxon>
    </lineage>
</organism>
<keyword evidence="2" id="KW-1185">Reference proteome</keyword>
<accession>A0ACB6RHZ2</accession>
<dbReference type="Proteomes" id="UP000799754">
    <property type="component" value="Unassembled WGS sequence"/>
</dbReference>
<name>A0ACB6RHZ2_9PLEO</name>
<sequence length="324" mass="36143">MEPLSITAAIGGLLGVSSRLYEYLHAYFTTAKDAPDVLITISTEIRDTQLALASLQVLLTTVAFLSNQRTALIQFEDLADTVADTVLTYSELEATITPFIAKKEQGVTLKARLGWTQAEDECFKIIDRLQLALAVKVDQILQINQFLFQRFMKSETRLEVESLLSGRLKDTVSNLEDDNQIIRTNRPSDYHPTSVEEAIRFTFHEDLKMSRIYHMTQKEGCGHSIISSAVQTTSWSIFSGLTLDSLTFSVISVFSLPLYPSDITNSNDCAFGQQGKSQLLNLQNSLPAIQVLFEPSESQSLSHQTVSHQKEAPVQQTNTRALCQ</sequence>
<evidence type="ECO:0000313" key="1">
    <source>
        <dbReference type="EMBL" id="KAF2621511.1"/>
    </source>
</evidence>
<evidence type="ECO:0000313" key="2">
    <source>
        <dbReference type="Proteomes" id="UP000799754"/>
    </source>
</evidence>
<gene>
    <name evidence="1" type="ORF">BU25DRAFT_416042</name>
</gene>